<dbReference type="AlphaFoldDB" id="B4KZD0"/>
<dbReference type="Proteomes" id="UP000009192">
    <property type="component" value="Unassembled WGS sequence"/>
</dbReference>
<proteinExistence type="predicted"/>
<keyword evidence="3" id="KW-1185">Reference proteome</keyword>
<evidence type="ECO:0000256" key="1">
    <source>
        <dbReference type="SAM" id="MobiDB-lite"/>
    </source>
</evidence>
<protein>
    <submittedName>
        <fullName evidence="2">Uncharacterized protein</fullName>
    </submittedName>
</protein>
<gene>
    <name evidence="2" type="primary">Dmoj\GI13518</name>
    <name evidence="2" type="ORF">Dmoj_GI13518</name>
</gene>
<dbReference type="eggNOG" id="ENOG502T9I4">
    <property type="taxonomic scope" value="Eukaryota"/>
</dbReference>
<evidence type="ECO:0000313" key="2">
    <source>
        <dbReference type="EMBL" id="EDW18956.1"/>
    </source>
</evidence>
<dbReference type="PhylomeDB" id="B4KZD0"/>
<dbReference type="KEGG" id="dmo:Dmoj_GI13518"/>
<evidence type="ECO:0000313" key="3">
    <source>
        <dbReference type="Proteomes" id="UP000009192"/>
    </source>
</evidence>
<sequence>MAKQMKIIGSCPFCQREVGSDMRPINQLNMEHINILANELKDLQPAASNECQKSHHSTTATMGSNTESNEAKSVSLLTEAMLNMVKEEFERPAGAERQIPGDHAELILAMLSEEQNSYDKFLQNESSRSVPKRSRK</sequence>
<organism evidence="2 3">
    <name type="scientific">Drosophila mojavensis</name>
    <name type="common">Fruit fly</name>
    <dbReference type="NCBI Taxonomy" id="7230"/>
    <lineage>
        <taxon>Eukaryota</taxon>
        <taxon>Metazoa</taxon>
        <taxon>Ecdysozoa</taxon>
        <taxon>Arthropoda</taxon>
        <taxon>Hexapoda</taxon>
        <taxon>Insecta</taxon>
        <taxon>Pterygota</taxon>
        <taxon>Neoptera</taxon>
        <taxon>Endopterygota</taxon>
        <taxon>Diptera</taxon>
        <taxon>Brachycera</taxon>
        <taxon>Muscomorpha</taxon>
        <taxon>Ephydroidea</taxon>
        <taxon>Drosophilidae</taxon>
        <taxon>Drosophila</taxon>
    </lineage>
</organism>
<name>B4KZD0_DROMO</name>
<reference evidence="2 3" key="1">
    <citation type="journal article" date="2007" name="Nature">
        <title>Evolution of genes and genomes on the Drosophila phylogeny.</title>
        <authorList>
            <consortium name="Drosophila 12 Genomes Consortium"/>
            <person name="Clark A.G."/>
            <person name="Eisen M.B."/>
            <person name="Smith D.R."/>
            <person name="Bergman C.M."/>
            <person name="Oliver B."/>
            <person name="Markow T.A."/>
            <person name="Kaufman T.C."/>
            <person name="Kellis M."/>
            <person name="Gelbart W."/>
            <person name="Iyer V.N."/>
            <person name="Pollard D.A."/>
            <person name="Sackton T.B."/>
            <person name="Larracuente A.M."/>
            <person name="Singh N.D."/>
            <person name="Abad J.P."/>
            <person name="Abt D.N."/>
            <person name="Adryan B."/>
            <person name="Aguade M."/>
            <person name="Akashi H."/>
            <person name="Anderson W.W."/>
            <person name="Aquadro C.F."/>
            <person name="Ardell D.H."/>
            <person name="Arguello R."/>
            <person name="Artieri C.G."/>
            <person name="Barbash D.A."/>
            <person name="Barker D."/>
            <person name="Barsanti P."/>
            <person name="Batterham P."/>
            <person name="Batzoglou S."/>
            <person name="Begun D."/>
            <person name="Bhutkar A."/>
            <person name="Blanco E."/>
            <person name="Bosak S.A."/>
            <person name="Bradley R.K."/>
            <person name="Brand A.D."/>
            <person name="Brent M.R."/>
            <person name="Brooks A.N."/>
            <person name="Brown R.H."/>
            <person name="Butlin R.K."/>
            <person name="Caggese C."/>
            <person name="Calvi B.R."/>
            <person name="Bernardo de Carvalho A."/>
            <person name="Caspi A."/>
            <person name="Castrezana S."/>
            <person name="Celniker S.E."/>
            <person name="Chang J.L."/>
            <person name="Chapple C."/>
            <person name="Chatterji S."/>
            <person name="Chinwalla A."/>
            <person name="Civetta A."/>
            <person name="Clifton S.W."/>
            <person name="Comeron J.M."/>
            <person name="Costello J.C."/>
            <person name="Coyne J.A."/>
            <person name="Daub J."/>
            <person name="David R.G."/>
            <person name="Delcher A.L."/>
            <person name="Delehaunty K."/>
            <person name="Do C.B."/>
            <person name="Ebling H."/>
            <person name="Edwards K."/>
            <person name="Eickbush T."/>
            <person name="Evans J.D."/>
            <person name="Filipski A."/>
            <person name="Findeiss S."/>
            <person name="Freyhult E."/>
            <person name="Fulton L."/>
            <person name="Fulton R."/>
            <person name="Garcia A.C."/>
            <person name="Gardiner A."/>
            <person name="Garfield D.A."/>
            <person name="Garvin B.E."/>
            <person name="Gibson G."/>
            <person name="Gilbert D."/>
            <person name="Gnerre S."/>
            <person name="Godfrey J."/>
            <person name="Good R."/>
            <person name="Gotea V."/>
            <person name="Gravely B."/>
            <person name="Greenberg A.J."/>
            <person name="Griffiths-Jones S."/>
            <person name="Gross S."/>
            <person name="Guigo R."/>
            <person name="Gustafson E.A."/>
            <person name="Haerty W."/>
            <person name="Hahn M.W."/>
            <person name="Halligan D.L."/>
            <person name="Halpern A.L."/>
            <person name="Halter G.M."/>
            <person name="Han M.V."/>
            <person name="Heger A."/>
            <person name="Hillier L."/>
            <person name="Hinrichs A.S."/>
            <person name="Holmes I."/>
            <person name="Hoskins R.A."/>
            <person name="Hubisz M.J."/>
            <person name="Hultmark D."/>
            <person name="Huntley M.A."/>
            <person name="Jaffe D.B."/>
            <person name="Jagadeeshan S."/>
            <person name="Jeck W.R."/>
            <person name="Johnson J."/>
            <person name="Jones C.D."/>
            <person name="Jordan W.C."/>
            <person name="Karpen G.H."/>
            <person name="Kataoka E."/>
            <person name="Keightley P.D."/>
            <person name="Kheradpour P."/>
            <person name="Kirkness E.F."/>
            <person name="Koerich L.B."/>
            <person name="Kristiansen K."/>
            <person name="Kudrna D."/>
            <person name="Kulathinal R.J."/>
            <person name="Kumar S."/>
            <person name="Kwok R."/>
            <person name="Lander E."/>
            <person name="Langley C.H."/>
            <person name="Lapoint R."/>
            <person name="Lazzaro B.P."/>
            <person name="Lee S.J."/>
            <person name="Levesque L."/>
            <person name="Li R."/>
            <person name="Lin C.F."/>
            <person name="Lin M.F."/>
            <person name="Lindblad-Toh K."/>
            <person name="Llopart A."/>
            <person name="Long M."/>
            <person name="Low L."/>
            <person name="Lozovsky E."/>
            <person name="Lu J."/>
            <person name="Luo M."/>
            <person name="Machado C.A."/>
            <person name="Makalowski W."/>
            <person name="Marzo M."/>
            <person name="Matsuda M."/>
            <person name="Matzkin L."/>
            <person name="McAllister B."/>
            <person name="McBride C.S."/>
            <person name="McKernan B."/>
            <person name="McKernan K."/>
            <person name="Mendez-Lago M."/>
            <person name="Minx P."/>
            <person name="Mollenhauer M.U."/>
            <person name="Montooth K."/>
            <person name="Mount S.M."/>
            <person name="Mu X."/>
            <person name="Myers E."/>
            <person name="Negre B."/>
            <person name="Newfeld S."/>
            <person name="Nielsen R."/>
            <person name="Noor M.A."/>
            <person name="O'Grady P."/>
            <person name="Pachter L."/>
            <person name="Papaceit M."/>
            <person name="Parisi M.J."/>
            <person name="Parisi M."/>
            <person name="Parts L."/>
            <person name="Pedersen J.S."/>
            <person name="Pesole G."/>
            <person name="Phillippy A.M."/>
            <person name="Ponting C.P."/>
            <person name="Pop M."/>
            <person name="Porcelli D."/>
            <person name="Powell J.R."/>
            <person name="Prohaska S."/>
            <person name="Pruitt K."/>
            <person name="Puig M."/>
            <person name="Quesneville H."/>
            <person name="Ram K.R."/>
            <person name="Rand D."/>
            <person name="Rasmussen M.D."/>
            <person name="Reed L.K."/>
            <person name="Reenan R."/>
            <person name="Reily A."/>
            <person name="Remington K.A."/>
            <person name="Rieger T.T."/>
            <person name="Ritchie M.G."/>
            <person name="Robin C."/>
            <person name="Rogers Y.H."/>
            <person name="Rohde C."/>
            <person name="Rozas J."/>
            <person name="Rubenfield M.J."/>
            <person name="Ruiz A."/>
            <person name="Russo S."/>
            <person name="Salzberg S.L."/>
            <person name="Sanchez-Gracia A."/>
            <person name="Saranga D.J."/>
            <person name="Sato H."/>
            <person name="Schaeffer S.W."/>
            <person name="Schatz M.C."/>
            <person name="Schlenke T."/>
            <person name="Schwartz R."/>
            <person name="Segarra C."/>
            <person name="Singh R.S."/>
            <person name="Sirot L."/>
            <person name="Sirota M."/>
            <person name="Sisneros N.B."/>
            <person name="Smith C.D."/>
            <person name="Smith T.F."/>
            <person name="Spieth J."/>
            <person name="Stage D.E."/>
            <person name="Stark A."/>
            <person name="Stephan W."/>
            <person name="Strausberg R.L."/>
            <person name="Strempel S."/>
            <person name="Sturgill D."/>
            <person name="Sutton G."/>
            <person name="Sutton G.G."/>
            <person name="Tao W."/>
            <person name="Teichmann S."/>
            <person name="Tobari Y.N."/>
            <person name="Tomimura Y."/>
            <person name="Tsolas J.M."/>
            <person name="Valente V.L."/>
            <person name="Venter E."/>
            <person name="Venter J.C."/>
            <person name="Vicario S."/>
            <person name="Vieira F.G."/>
            <person name="Vilella A.J."/>
            <person name="Villasante A."/>
            <person name="Walenz B."/>
            <person name="Wang J."/>
            <person name="Wasserman M."/>
            <person name="Watts T."/>
            <person name="Wilson D."/>
            <person name="Wilson R.K."/>
            <person name="Wing R.A."/>
            <person name="Wolfner M.F."/>
            <person name="Wong A."/>
            <person name="Wong G.K."/>
            <person name="Wu C.I."/>
            <person name="Wu G."/>
            <person name="Yamamoto D."/>
            <person name="Yang H.P."/>
            <person name="Yang S.P."/>
            <person name="Yorke J.A."/>
            <person name="Yoshida K."/>
            <person name="Zdobnov E."/>
            <person name="Zhang P."/>
            <person name="Zhang Y."/>
            <person name="Zimin A.V."/>
            <person name="Baldwin J."/>
            <person name="Abdouelleil A."/>
            <person name="Abdulkadir J."/>
            <person name="Abebe A."/>
            <person name="Abera B."/>
            <person name="Abreu J."/>
            <person name="Acer S.C."/>
            <person name="Aftuck L."/>
            <person name="Alexander A."/>
            <person name="An P."/>
            <person name="Anderson E."/>
            <person name="Anderson S."/>
            <person name="Arachi H."/>
            <person name="Azer M."/>
            <person name="Bachantsang P."/>
            <person name="Barry A."/>
            <person name="Bayul T."/>
            <person name="Berlin A."/>
            <person name="Bessette D."/>
            <person name="Bloom T."/>
            <person name="Blye J."/>
            <person name="Boguslavskiy L."/>
            <person name="Bonnet C."/>
            <person name="Boukhgalter B."/>
            <person name="Bourzgui I."/>
            <person name="Brown A."/>
            <person name="Cahill P."/>
            <person name="Channer S."/>
            <person name="Cheshatsang Y."/>
            <person name="Chuda L."/>
            <person name="Citroen M."/>
            <person name="Collymore A."/>
            <person name="Cooke P."/>
            <person name="Costello M."/>
            <person name="D'Aco K."/>
            <person name="Daza R."/>
            <person name="De Haan G."/>
            <person name="DeGray S."/>
            <person name="DeMaso C."/>
            <person name="Dhargay N."/>
            <person name="Dooley K."/>
            <person name="Dooley E."/>
            <person name="Doricent M."/>
            <person name="Dorje P."/>
            <person name="Dorjee K."/>
            <person name="Dupes A."/>
            <person name="Elong R."/>
            <person name="Falk J."/>
            <person name="Farina A."/>
            <person name="Faro S."/>
            <person name="Ferguson D."/>
            <person name="Fisher S."/>
            <person name="Foley C.D."/>
            <person name="Franke A."/>
            <person name="Friedrich D."/>
            <person name="Gadbois L."/>
            <person name="Gearin G."/>
            <person name="Gearin C.R."/>
            <person name="Giannoukos G."/>
            <person name="Goode T."/>
            <person name="Graham J."/>
            <person name="Grandbois E."/>
            <person name="Grewal S."/>
            <person name="Gyaltsen K."/>
            <person name="Hafez N."/>
            <person name="Hagos B."/>
            <person name="Hall J."/>
            <person name="Henson C."/>
            <person name="Hollinger A."/>
            <person name="Honan T."/>
            <person name="Huard M.D."/>
            <person name="Hughes L."/>
            <person name="Hurhula B."/>
            <person name="Husby M.E."/>
            <person name="Kamat A."/>
            <person name="Kanga B."/>
            <person name="Kashin S."/>
            <person name="Khazanovich D."/>
            <person name="Kisner P."/>
            <person name="Lance K."/>
            <person name="Lara M."/>
            <person name="Lee W."/>
            <person name="Lennon N."/>
            <person name="Letendre F."/>
            <person name="LeVine R."/>
            <person name="Lipovsky A."/>
            <person name="Liu X."/>
            <person name="Liu J."/>
            <person name="Liu S."/>
            <person name="Lokyitsang T."/>
            <person name="Lokyitsang Y."/>
            <person name="Lubonja R."/>
            <person name="Lui A."/>
            <person name="MacDonald P."/>
            <person name="Magnisalis V."/>
            <person name="Maru K."/>
            <person name="Matthews C."/>
            <person name="McCusker W."/>
            <person name="McDonough S."/>
            <person name="Mehta T."/>
            <person name="Meldrim J."/>
            <person name="Meneus L."/>
            <person name="Mihai O."/>
            <person name="Mihalev A."/>
            <person name="Mihova T."/>
            <person name="Mittelman R."/>
            <person name="Mlenga V."/>
            <person name="Montmayeur A."/>
            <person name="Mulrain L."/>
            <person name="Navidi A."/>
            <person name="Naylor J."/>
            <person name="Negash T."/>
            <person name="Nguyen T."/>
            <person name="Nguyen N."/>
            <person name="Nicol R."/>
            <person name="Norbu C."/>
            <person name="Norbu N."/>
            <person name="Novod N."/>
            <person name="O'Neill B."/>
            <person name="Osman S."/>
            <person name="Markiewicz E."/>
            <person name="Oyono O.L."/>
            <person name="Patti C."/>
            <person name="Phunkhang P."/>
            <person name="Pierre F."/>
            <person name="Priest M."/>
            <person name="Raghuraman S."/>
            <person name="Rege F."/>
            <person name="Reyes R."/>
            <person name="Rise C."/>
            <person name="Rogov P."/>
            <person name="Ross K."/>
            <person name="Ryan E."/>
            <person name="Settipalli S."/>
            <person name="Shea T."/>
            <person name="Sherpa N."/>
            <person name="Shi L."/>
            <person name="Shih D."/>
            <person name="Sparrow T."/>
            <person name="Spaulding J."/>
            <person name="Stalker J."/>
            <person name="Stange-Thomann N."/>
            <person name="Stavropoulos S."/>
            <person name="Stone C."/>
            <person name="Strader C."/>
            <person name="Tesfaye S."/>
            <person name="Thomson T."/>
            <person name="Thoulutsang Y."/>
            <person name="Thoulutsang D."/>
            <person name="Topham K."/>
            <person name="Topping I."/>
            <person name="Tsamla T."/>
            <person name="Vassiliev H."/>
            <person name="Vo A."/>
            <person name="Wangchuk T."/>
            <person name="Wangdi T."/>
            <person name="Weiand M."/>
            <person name="Wilkinson J."/>
            <person name="Wilson A."/>
            <person name="Yadav S."/>
            <person name="Young G."/>
            <person name="Yu Q."/>
            <person name="Zembek L."/>
            <person name="Zhong D."/>
            <person name="Zimmer A."/>
            <person name="Zwirko Z."/>
            <person name="Jaffe D.B."/>
            <person name="Alvarez P."/>
            <person name="Brockman W."/>
            <person name="Butler J."/>
            <person name="Chin C."/>
            <person name="Gnerre S."/>
            <person name="Grabherr M."/>
            <person name="Kleber M."/>
            <person name="Mauceli E."/>
            <person name="MacCallum I."/>
        </authorList>
    </citation>
    <scope>NUCLEOTIDE SEQUENCE [LARGE SCALE GENOMIC DNA]</scope>
    <source>
        <strain evidence="3">Tucson 15081-1352.22</strain>
    </source>
</reference>
<feature type="region of interest" description="Disordered" evidence="1">
    <location>
        <begin position="46"/>
        <end position="71"/>
    </location>
</feature>
<dbReference type="InParanoid" id="B4KZD0"/>
<dbReference type="EMBL" id="CH933809">
    <property type="protein sequence ID" value="EDW18956.1"/>
    <property type="molecule type" value="Genomic_DNA"/>
</dbReference>
<accession>B4KZD0</accession>
<dbReference type="HOGENOM" id="CLU_1817836_0_0_1"/>
<dbReference type="OMA" id="MKIIGSC"/>